<reference evidence="5 6" key="1">
    <citation type="submission" date="2010-12" db="EMBL/GenBank/DDBJ databases">
        <title>Whole genome sequence of Anaerolinea thermophila UNI-1.</title>
        <authorList>
            <person name="Narita-Yamada S."/>
            <person name="Kishi E."/>
            <person name="Watanabe Y."/>
            <person name="Takasaki K."/>
            <person name="Ankai A."/>
            <person name="Oguchi A."/>
            <person name="Fukui S."/>
            <person name="Takahashi M."/>
            <person name="Yashiro I."/>
            <person name="Hosoyama A."/>
            <person name="Sekiguchi Y."/>
            <person name="Hanada S."/>
            <person name="Fujita N."/>
        </authorList>
    </citation>
    <scope>NUCLEOTIDE SEQUENCE [LARGE SCALE GENOMIC DNA]</scope>
    <source>
        <strain evidence="6">DSM 14523 / JCM 11388 / NBRC 100420 / UNI-1</strain>
    </source>
</reference>
<proteinExistence type="inferred from homology"/>
<dbReference type="GO" id="GO:0051604">
    <property type="term" value="P:protein maturation"/>
    <property type="evidence" value="ECO:0007669"/>
    <property type="project" value="InterPro"/>
</dbReference>
<dbReference type="PIRSF" id="PIRSF004761">
    <property type="entry name" value="Hydrgn_mat_HypA"/>
    <property type="match status" value="1"/>
</dbReference>
<gene>
    <name evidence="4 5" type="primary">hypA</name>
    <name evidence="5" type="ordered locus">ANT_17840</name>
</gene>
<evidence type="ECO:0000256" key="4">
    <source>
        <dbReference type="HAMAP-Rule" id="MF_00213"/>
    </source>
</evidence>
<dbReference type="RefSeq" id="WP_013560188.1">
    <property type="nucleotide sequence ID" value="NC_014960.1"/>
</dbReference>
<dbReference type="InterPro" id="IPR000688">
    <property type="entry name" value="HypA/HybF"/>
</dbReference>
<dbReference type="EMBL" id="AP012029">
    <property type="protein sequence ID" value="BAJ63810.1"/>
    <property type="molecule type" value="Genomic_DNA"/>
</dbReference>
<evidence type="ECO:0000313" key="5">
    <source>
        <dbReference type="EMBL" id="BAJ63810.1"/>
    </source>
</evidence>
<feature type="binding site" evidence="4">
    <location>
        <position position="73"/>
    </location>
    <ligand>
        <name>Zn(2+)</name>
        <dbReference type="ChEBI" id="CHEBI:29105"/>
    </ligand>
</feature>
<sequence length="127" mass="14544">MHELSVTEHILNLALQYAEKNQATRVTDIYLVIGRLSSFVDDSIQFYWDLISQNTLCEGAALHFERVPARLLCLNCEQEFEIHTELAPCPNCFSTRVKVLTGEEFYLDSIAIETTTEKENEQSSDHC</sequence>
<dbReference type="AlphaFoldDB" id="E8N5U6"/>
<feature type="binding site" evidence="4">
    <location>
        <position position="92"/>
    </location>
    <ligand>
        <name>Zn(2+)</name>
        <dbReference type="ChEBI" id="CHEBI:29105"/>
    </ligand>
</feature>
<name>E8N5U6_ANATU</name>
<evidence type="ECO:0000313" key="6">
    <source>
        <dbReference type="Proteomes" id="UP000008922"/>
    </source>
</evidence>
<dbReference type="eggNOG" id="COG0375">
    <property type="taxonomic scope" value="Bacteria"/>
</dbReference>
<feature type="binding site" evidence="4">
    <location>
        <position position="76"/>
    </location>
    <ligand>
        <name>Zn(2+)</name>
        <dbReference type="ChEBI" id="CHEBI:29105"/>
    </ligand>
</feature>
<dbReference type="InParanoid" id="E8N5U6"/>
<dbReference type="Gene3D" id="3.30.2320.80">
    <property type="match status" value="1"/>
</dbReference>
<dbReference type="KEGG" id="atm:ANT_17840"/>
<protein>
    <recommendedName>
        <fullName evidence="4">Hydrogenase maturation factor HypA</fullName>
    </recommendedName>
</protein>
<evidence type="ECO:0000256" key="3">
    <source>
        <dbReference type="ARBA" id="ARBA00022833"/>
    </source>
</evidence>
<dbReference type="HAMAP" id="MF_00213">
    <property type="entry name" value="HypA_HybF"/>
    <property type="match status" value="1"/>
</dbReference>
<feature type="binding site" evidence="4">
    <location>
        <position position="2"/>
    </location>
    <ligand>
        <name>Ni(2+)</name>
        <dbReference type="ChEBI" id="CHEBI:49786"/>
    </ligand>
</feature>
<keyword evidence="3 4" id="KW-0862">Zinc</keyword>
<dbReference type="HOGENOM" id="CLU_126929_4_0_0"/>
<dbReference type="NCBIfam" id="TIGR00100">
    <property type="entry name" value="hypA"/>
    <property type="match status" value="1"/>
</dbReference>
<keyword evidence="1 4" id="KW-0533">Nickel</keyword>
<comment type="similarity">
    <text evidence="4">Belongs to the HypA/HybF family.</text>
</comment>
<organism evidence="5 6">
    <name type="scientific">Anaerolinea thermophila (strain DSM 14523 / JCM 11388 / NBRC 100420 / UNI-1)</name>
    <dbReference type="NCBI Taxonomy" id="926569"/>
    <lineage>
        <taxon>Bacteria</taxon>
        <taxon>Bacillati</taxon>
        <taxon>Chloroflexota</taxon>
        <taxon>Anaerolineae</taxon>
        <taxon>Anaerolineales</taxon>
        <taxon>Anaerolineaceae</taxon>
        <taxon>Anaerolinea</taxon>
    </lineage>
</organism>
<dbReference type="STRING" id="926569.ANT_17840"/>
<keyword evidence="6" id="KW-1185">Reference proteome</keyword>
<dbReference type="GO" id="GO:0016151">
    <property type="term" value="F:nickel cation binding"/>
    <property type="evidence" value="ECO:0007669"/>
    <property type="project" value="UniProtKB-UniRule"/>
</dbReference>
<accession>E8N5U6</accession>
<dbReference type="Pfam" id="PF01155">
    <property type="entry name" value="HypA"/>
    <property type="match status" value="1"/>
</dbReference>
<evidence type="ECO:0000256" key="1">
    <source>
        <dbReference type="ARBA" id="ARBA00022596"/>
    </source>
</evidence>
<keyword evidence="2 4" id="KW-0479">Metal-binding</keyword>
<dbReference type="GO" id="GO:0008270">
    <property type="term" value="F:zinc ion binding"/>
    <property type="evidence" value="ECO:0007669"/>
    <property type="project" value="UniProtKB-UniRule"/>
</dbReference>
<comment type="function">
    <text evidence="4">Involved in the maturation of [NiFe] hydrogenases. Required for nickel insertion into the metal center of the hydrogenase.</text>
</comment>
<dbReference type="Proteomes" id="UP000008922">
    <property type="component" value="Chromosome"/>
</dbReference>
<evidence type="ECO:0000256" key="2">
    <source>
        <dbReference type="ARBA" id="ARBA00022723"/>
    </source>
</evidence>
<dbReference type="PANTHER" id="PTHR34535">
    <property type="entry name" value="HYDROGENASE MATURATION FACTOR HYPA"/>
    <property type="match status" value="1"/>
</dbReference>
<dbReference type="PANTHER" id="PTHR34535:SF3">
    <property type="entry name" value="HYDROGENASE MATURATION FACTOR HYPA"/>
    <property type="match status" value="1"/>
</dbReference>
<feature type="binding site" evidence="4">
    <location>
        <position position="89"/>
    </location>
    <ligand>
        <name>Zn(2+)</name>
        <dbReference type="ChEBI" id="CHEBI:29105"/>
    </ligand>
</feature>